<dbReference type="PANTHER" id="PTHR24373">
    <property type="entry name" value="SLIT RELATED LEUCINE-RICH REPEAT NEURONAL PROTEIN"/>
    <property type="match status" value="1"/>
</dbReference>
<evidence type="ECO:0000256" key="1">
    <source>
        <dbReference type="ARBA" id="ARBA00022614"/>
    </source>
</evidence>
<dbReference type="Proteomes" id="UP000001307">
    <property type="component" value="Unassembled WGS sequence"/>
</dbReference>
<feature type="non-terminal residue" evidence="4">
    <location>
        <position position="1"/>
    </location>
</feature>
<protein>
    <submittedName>
        <fullName evidence="4">Uncharacterized protein</fullName>
    </submittedName>
</protein>
<dbReference type="InterPro" id="IPR003591">
    <property type="entry name" value="Leu-rich_rpt_typical-subtyp"/>
</dbReference>
<accession>E4XYT5</accession>
<dbReference type="PROSITE" id="PS51450">
    <property type="entry name" value="LRR"/>
    <property type="match status" value="2"/>
</dbReference>
<dbReference type="Pfam" id="PF13855">
    <property type="entry name" value="LRR_8"/>
    <property type="match status" value="1"/>
</dbReference>
<dbReference type="InterPro" id="IPR032675">
    <property type="entry name" value="LRR_dom_sf"/>
</dbReference>
<keyword evidence="5" id="KW-1185">Reference proteome</keyword>
<name>E4XYT5_OIKDI</name>
<evidence type="ECO:0000313" key="4">
    <source>
        <dbReference type="EMBL" id="CBY14797.1"/>
    </source>
</evidence>
<keyword evidence="1" id="KW-0433">Leucine-rich repeat</keyword>
<gene>
    <name evidence="4" type="ORF">GSOID_T00009877001</name>
</gene>
<evidence type="ECO:0000256" key="2">
    <source>
        <dbReference type="ARBA" id="ARBA00022729"/>
    </source>
</evidence>
<dbReference type="PRINTS" id="PR00019">
    <property type="entry name" value="LEURICHRPT"/>
</dbReference>
<dbReference type="EMBL" id="FN653351">
    <property type="protein sequence ID" value="CBY14797.1"/>
    <property type="molecule type" value="Genomic_DNA"/>
</dbReference>
<proteinExistence type="predicted"/>
<dbReference type="AlphaFoldDB" id="E4XYT5"/>
<keyword evidence="3" id="KW-0677">Repeat</keyword>
<organism evidence="4">
    <name type="scientific">Oikopleura dioica</name>
    <name type="common">Tunicate</name>
    <dbReference type="NCBI Taxonomy" id="34765"/>
    <lineage>
        <taxon>Eukaryota</taxon>
        <taxon>Metazoa</taxon>
        <taxon>Chordata</taxon>
        <taxon>Tunicata</taxon>
        <taxon>Appendicularia</taxon>
        <taxon>Copelata</taxon>
        <taxon>Oikopleuridae</taxon>
        <taxon>Oikopleura</taxon>
    </lineage>
</organism>
<reference evidence="4" key="1">
    <citation type="journal article" date="2010" name="Science">
        <title>Plasticity of animal genome architecture unmasked by rapid evolution of a pelagic tunicate.</title>
        <authorList>
            <person name="Denoeud F."/>
            <person name="Henriet S."/>
            <person name="Mungpakdee S."/>
            <person name="Aury J.M."/>
            <person name="Da Silva C."/>
            <person name="Brinkmann H."/>
            <person name="Mikhaleva J."/>
            <person name="Olsen L.C."/>
            <person name="Jubin C."/>
            <person name="Canestro C."/>
            <person name="Bouquet J.M."/>
            <person name="Danks G."/>
            <person name="Poulain J."/>
            <person name="Campsteijn C."/>
            <person name="Adamski M."/>
            <person name="Cross I."/>
            <person name="Yadetie F."/>
            <person name="Muffato M."/>
            <person name="Louis A."/>
            <person name="Butcher S."/>
            <person name="Tsagkogeorga G."/>
            <person name="Konrad A."/>
            <person name="Singh S."/>
            <person name="Jensen M.F."/>
            <person name="Cong E.H."/>
            <person name="Eikeseth-Otteraa H."/>
            <person name="Noel B."/>
            <person name="Anthouard V."/>
            <person name="Porcel B.M."/>
            <person name="Kachouri-Lafond R."/>
            <person name="Nishino A."/>
            <person name="Ugolini M."/>
            <person name="Chourrout P."/>
            <person name="Nishida H."/>
            <person name="Aasland R."/>
            <person name="Huzurbazar S."/>
            <person name="Westhof E."/>
            <person name="Delsuc F."/>
            <person name="Lehrach H."/>
            <person name="Reinhardt R."/>
            <person name="Weissenbach J."/>
            <person name="Roy S.W."/>
            <person name="Artiguenave F."/>
            <person name="Postlethwait J.H."/>
            <person name="Manak J.R."/>
            <person name="Thompson E.M."/>
            <person name="Jaillon O."/>
            <person name="Du Pasquier L."/>
            <person name="Boudinot P."/>
            <person name="Liberles D.A."/>
            <person name="Volff J.N."/>
            <person name="Philippe H."/>
            <person name="Lenhard B."/>
            <person name="Roest Crollius H."/>
            <person name="Wincker P."/>
            <person name="Chourrout D."/>
        </authorList>
    </citation>
    <scope>NUCLEOTIDE SEQUENCE [LARGE SCALE GENOMIC DNA]</scope>
</reference>
<keyword evidence="2" id="KW-0732">Signal</keyword>
<dbReference type="PANTHER" id="PTHR24373:SF275">
    <property type="entry name" value="TIR DOMAIN-CONTAINING PROTEIN"/>
    <property type="match status" value="1"/>
</dbReference>
<dbReference type="Gene3D" id="3.80.10.10">
    <property type="entry name" value="Ribonuclease Inhibitor"/>
    <property type="match status" value="1"/>
</dbReference>
<dbReference type="OrthoDB" id="676979at2759"/>
<dbReference type="SMART" id="SM00369">
    <property type="entry name" value="LRR_TYP"/>
    <property type="match status" value="5"/>
</dbReference>
<dbReference type="InterPro" id="IPR050328">
    <property type="entry name" value="Dev_Immune_Receptor"/>
</dbReference>
<dbReference type="InParanoid" id="E4XYT5"/>
<sequence>LPVLKGRRTCSIKFSKRAREEEFGNVKVKLDCSNTRISMPLAEDGKEESFEGPFEKMIVPGHTTQVDFYRSGLTILKRELLEGAFRLQTADFSENFLKNLPFDLFVKNQIISEINLSKNQIRSVPPRLFLGLNQLKSIDLSHNQIGSLNKLLFKDANSVTQLDLSNNRLLSITRVTLMNMINLQSLDLSSNRFRDLSALKFDGKQLESIKLGHNNLDKLSMTMFKHLDNVKKGAL</sequence>
<evidence type="ECO:0000313" key="5">
    <source>
        <dbReference type="Proteomes" id="UP000001307"/>
    </source>
</evidence>
<evidence type="ECO:0000256" key="3">
    <source>
        <dbReference type="ARBA" id="ARBA00022737"/>
    </source>
</evidence>
<dbReference type="InterPro" id="IPR001611">
    <property type="entry name" value="Leu-rich_rpt"/>
</dbReference>
<dbReference type="SUPFAM" id="SSF52058">
    <property type="entry name" value="L domain-like"/>
    <property type="match status" value="1"/>
</dbReference>